<evidence type="ECO:0000256" key="2">
    <source>
        <dbReference type="ARBA" id="ARBA00023015"/>
    </source>
</evidence>
<evidence type="ECO:0000313" key="7">
    <source>
        <dbReference type="EMBL" id="RZT42057.1"/>
    </source>
</evidence>
<feature type="domain" description="HTH lysR-type" evidence="6">
    <location>
        <begin position="29"/>
        <end position="86"/>
    </location>
</feature>
<dbReference type="Gene3D" id="3.40.190.290">
    <property type="match status" value="1"/>
</dbReference>
<dbReference type="AlphaFoldDB" id="A0A4Q7S828"/>
<evidence type="ECO:0000256" key="5">
    <source>
        <dbReference type="SAM" id="MobiDB-lite"/>
    </source>
</evidence>
<keyword evidence="8" id="KW-1185">Reference proteome</keyword>
<comment type="caution">
    <text evidence="7">The sequence shown here is derived from an EMBL/GenBank/DDBJ whole genome shotgun (WGS) entry which is preliminary data.</text>
</comment>
<name>A0A4Q7S828_9BURK</name>
<dbReference type="InterPro" id="IPR058163">
    <property type="entry name" value="LysR-type_TF_proteobact-type"/>
</dbReference>
<protein>
    <submittedName>
        <fullName evidence="7">LysR family transcriptional regulator</fullName>
    </submittedName>
</protein>
<dbReference type="SUPFAM" id="SSF46785">
    <property type="entry name" value="Winged helix' DNA-binding domain"/>
    <property type="match status" value="1"/>
</dbReference>
<dbReference type="PROSITE" id="PS50931">
    <property type="entry name" value="HTH_LYSR"/>
    <property type="match status" value="1"/>
</dbReference>
<keyword evidence="4" id="KW-0804">Transcription</keyword>
<dbReference type="Gene3D" id="1.10.10.10">
    <property type="entry name" value="Winged helix-like DNA-binding domain superfamily/Winged helix DNA-binding domain"/>
    <property type="match status" value="1"/>
</dbReference>
<keyword evidence="3" id="KW-0238">DNA-binding</keyword>
<dbReference type="InterPro" id="IPR036390">
    <property type="entry name" value="WH_DNA-bd_sf"/>
</dbReference>
<dbReference type="CDD" id="cd08473">
    <property type="entry name" value="PBP2_CrgA_like_4"/>
    <property type="match status" value="1"/>
</dbReference>
<dbReference type="GO" id="GO:0003700">
    <property type="term" value="F:DNA-binding transcription factor activity"/>
    <property type="evidence" value="ECO:0007669"/>
    <property type="project" value="InterPro"/>
</dbReference>
<dbReference type="InterPro" id="IPR036388">
    <property type="entry name" value="WH-like_DNA-bd_sf"/>
</dbReference>
<sequence>MPVVRQNANDCSVCATTERVIREKAIPMQDLNDLSLFAQVVQHGSFSAASRATGVPKSRLSRRIAQLERDLGVQLLRRTTRQVRVTPLGEAYYARCRDMLQAAEAARDVIDHAREQPGGALRVSCPVAIVQILLAPNIGQFMRANPGIELEIEATNRRVDVIGEGFDLALRVRNVLDDSSLAVRTFGKSDLKLVASPALLDSIGRPRTPQALEGMPGLAQKPHEGRHVWTLFDKAGEPVHIGYTPRLISDEFALLREAAIAGAGLAMLPRMYCRDEIERGDLEVVLPQWDLPMGVLHAVFPSRQGVTPALRRFLDFLAEVLPEHGRRVGMIPHGGPSMHAAPPLVGDAAVPPGGGKP</sequence>
<dbReference type="GO" id="GO:0043565">
    <property type="term" value="F:sequence-specific DNA binding"/>
    <property type="evidence" value="ECO:0007669"/>
    <property type="project" value="TreeGrafter"/>
</dbReference>
<accession>A0A4Q7S828</accession>
<proteinExistence type="inferred from homology"/>
<dbReference type="InterPro" id="IPR005119">
    <property type="entry name" value="LysR_subst-bd"/>
</dbReference>
<dbReference type="SUPFAM" id="SSF53850">
    <property type="entry name" value="Periplasmic binding protein-like II"/>
    <property type="match status" value="1"/>
</dbReference>
<dbReference type="EMBL" id="SGXM01000001">
    <property type="protein sequence ID" value="RZT42057.1"/>
    <property type="molecule type" value="Genomic_DNA"/>
</dbReference>
<dbReference type="PANTHER" id="PTHR30537:SF31">
    <property type="entry name" value="TRANSCRIPTIONAL REGULATOR, LYSR FAMILY"/>
    <property type="match status" value="1"/>
</dbReference>
<dbReference type="GO" id="GO:0006351">
    <property type="term" value="P:DNA-templated transcription"/>
    <property type="evidence" value="ECO:0007669"/>
    <property type="project" value="TreeGrafter"/>
</dbReference>
<dbReference type="FunFam" id="1.10.10.10:FF:000001">
    <property type="entry name" value="LysR family transcriptional regulator"/>
    <property type="match status" value="1"/>
</dbReference>
<evidence type="ECO:0000256" key="3">
    <source>
        <dbReference type="ARBA" id="ARBA00023125"/>
    </source>
</evidence>
<feature type="region of interest" description="Disordered" evidence="5">
    <location>
        <begin position="338"/>
        <end position="357"/>
    </location>
</feature>
<organism evidence="7 8">
    <name type="scientific">Cupriavidus agavae</name>
    <dbReference type="NCBI Taxonomy" id="1001822"/>
    <lineage>
        <taxon>Bacteria</taxon>
        <taxon>Pseudomonadati</taxon>
        <taxon>Pseudomonadota</taxon>
        <taxon>Betaproteobacteria</taxon>
        <taxon>Burkholderiales</taxon>
        <taxon>Burkholderiaceae</taxon>
        <taxon>Cupriavidus</taxon>
    </lineage>
</organism>
<keyword evidence="2" id="KW-0805">Transcription regulation</keyword>
<evidence type="ECO:0000256" key="1">
    <source>
        <dbReference type="ARBA" id="ARBA00009437"/>
    </source>
</evidence>
<evidence type="ECO:0000259" key="6">
    <source>
        <dbReference type="PROSITE" id="PS50931"/>
    </source>
</evidence>
<dbReference type="Pfam" id="PF03466">
    <property type="entry name" value="LysR_substrate"/>
    <property type="match status" value="1"/>
</dbReference>
<dbReference type="PANTHER" id="PTHR30537">
    <property type="entry name" value="HTH-TYPE TRANSCRIPTIONAL REGULATOR"/>
    <property type="match status" value="1"/>
</dbReference>
<dbReference type="Pfam" id="PF00126">
    <property type="entry name" value="HTH_1"/>
    <property type="match status" value="1"/>
</dbReference>
<dbReference type="Proteomes" id="UP000291078">
    <property type="component" value="Unassembled WGS sequence"/>
</dbReference>
<evidence type="ECO:0000256" key="4">
    <source>
        <dbReference type="ARBA" id="ARBA00023163"/>
    </source>
</evidence>
<dbReference type="InterPro" id="IPR000847">
    <property type="entry name" value="LysR_HTH_N"/>
</dbReference>
<evidence type="ECO:0000313" key="8">
    <source>
        <dbReference type="Proteomes" id="UP000291078"/>
    </source>
</evidence>
<comment type="similarity">
    <text evidence="1">Belongs to the LysR transcriptional regulatory family.</text>
</comment>
<gene>
    <name evidence="7" type="ORF">EV147_1073</name>
</gene>
<reference evidence="7 8" key="1">
    <citation type="journal article" date="2015" name="Stand. Genomic Sci.">
        <title>Genomic Encyclopedia of Bacterial and Archaeal Type Strains, Phase III: the genomes of soil and plant-associated and newly described type strains.</title>
        <authorList>
            <person name="Whitman W.B."/>
            <person name="Woyke T."/>
            <person name="Klenk H.P."/>
            <person name="Zhou Y."/>
            <person name="Lilburn T.G."/>
            <person name="Beck B.J."/>
            <person name="De Vos P."/>
            <person name="Vandamme P."/>
            <person name="Eisen J.A."/>
            <person name="Garrity G."/>
            <person name="Hugenholtz P."/>
            <person name="Kyrpides N.C."/>
        </authorList>
    </citation>
    <scope>NUCLEOTIDE SEQUENCE [LARGE SCALE GENOMIC DNA]</scope>
    <source>
        <strain evidence="7 8">ASC-9842</strain>
    </source>
</reference>